<evidence type="ECO:0000256" key="1">
    <source>
        <dbReference type="ARBA" id="ARBA00022801"/>
    </source>
</evidence>
<dbReference type="InterPro" id="IPR000073">
    <property type="entry name" value="AB_hydrolase_1"/>
</dbReference>
<dbReference type="GO" id="GO:0016020">
    <property type="term" value="C:membrane"/>
    <property type="evidence" value="ECO:0007669"/>
    <property type="project" value="TreeGrafter"/>
</dbReference>
<sequence length="291" mass="32202">MSQNIESLRRVKYRQGLIKQMNTPVEQHEIIVDSVKTAWLSAGNEHATGETIVLLHGAGAGAVTWYPSIASIAQHYPVIAPDIVGYGESDKPNAAYDRSYYVNWLNGFLTSLNLTKISLVGLSQGAAIAMQFALDFPEKVNKLVLVNSAGFGAKPKFLPFLGMVWMNVLPSSLANHFASRYLLVQPKLKHKYHGLYSVEVAKSLGGKNAFLQGKGQAVAEISKHELQSIQHKTLVIHGEDDQFFPIKYSQFAAEIIPNAIFKPIQHAGHMPLMDQTEIFNRTLVDFLKEGD</sequence>
<keyword evidence="1 3" id="KW-0378">Hydrolase</keyword>
<dbReference type="InterPro" id="IPR029058">
    <property type="entry name" value="AB_hydrolase_fold"/>
</dbReference>
<gene>
    <name evidence="3" type="ORF">EC844_1318</name>
</gene>
<dbReference type="SUPFAM" id="SSF53474">
    <property type="entry name" value="alpha/beta-Hydrolases"/>
    <property type="match status" value="1"/>
</dbReference>
<dbReference type="PRINTS" id="PR00111">
    <property type="entry name" value="ABHYDROLASE"/>
</dbReference>
<dbReference type="InterPro" id="IPR050266">
    <property type="entry name" value="AB_hydrolase_sf"/>
</dbReference>
<evidence type="ECO:0000259" key="2">
    <source>
        <dbReference type="Pfam" id="PF00561"/>
    </source>
</evidence>
<dbReference type="EMBL" id="SLVJ01000031">
    <property type="protein sequence ID" value="TCM60669.1"/>
    <property type="molecule type" value="Genomic_DNA"/>
</dbReference>
<evidence type="ECO:0000313" key="3">
    <source>
        <dbReference type="EMBL" id="TCM60669.1"/>
    </source>
</evidence>
<protein>
    <submittedName>
        <fullName evidence="3">2-hydroxy-6-oxo-octa-2,4-dienoate hydrolase</fullName>
    </submittedName>
</protein>
<dbReference type="AlphaFoldDB" id="A0A4R1XCN3"/>
<proteinExistence type="predicted"/>
<dbReference type="Proteomes" id="UP000294963">
    <property type="component" value="Unassembled WGS sequence"/>
</dbReference>
<evidence type="ECO:0000313" key="4">
    <source>
        <dbReference type="Proteomes" id="UP000294963"/>
    </source>
</evidence>
<organism evidence="3 4">
    <name type="scientific">Acinetobacter calcoaceticus</name>
    <dbReference type="NCBI Taxonomy" id="471"/>
    <lineage>
        <taxon>Bacteria</taxon>
        <taxon>Pseudomonadati</taxon>
        <taxon>Pseudomonadota</taxon>
        <taxon>Gammaproteobacteria</taxon>
        <taxon>Moraxellales</taxon>
        <taxon>Moraxellaceae</taxon>
        <taxon>Acinetobacter</taxon>
        <taxon>Acinetobacter calcoaceticus/baumannii complex</taxon>
    </lineage>
</organism>
<feature type="domain" description="AB hydrolase-1" evidence="2">
    <location>
        <begin position="51"/>
        <end position="151"/>
    </location>
</feature>
<dbReference type="PANTHER" id="PTHR43798">
    <property type="entry name" value="MONOACYLGLYCEROL LIPASE"/>
    <property type="match status" value="1"/>
</dbReference>
<reference evidence="3 4" key="1">
    <citation type="submission" date="2019-03" db="EMBL/GenBank/DDBJ databases">
        <title>Genomic analyses of the natural microbiome of Caenorhabditis elegans.</title>
        <authorList>
            <person name="Samuel B."/>
        </authorList>
    </citation>
    <scope>NUCLEOTIDE SEQUENCE [LARGE SCALE GENOMIC DNA]</scope>
    <source>
        <strain evidence="3 4">JUb89</strain>
    </source>
</reference>
<accession>A0A4R1XCN3</accession>
<keyword evidence="4" id="KW-1185">Reference proteome</keyword>
<feature type="domain" description="AB hydrolase-1" evidence="2">
    <location>
        <begin position="223"/>
        <end position="274"/>
    </location>
</feature>
<dbReference type="Gene3D" id="3.40.50.1820">
    <property type="entry name" value="alpha/beta hydrolase"/>
    <property type="match status" value="1"/>
</dbReference>
<comment type="caution">
    <text evidence="3">The sequence shown here is derived from an EMBL/GenBank/DDBJ whole genome shotgun (WGS) entry which is preliminary data.</text>
</comment>
<dbReference type="GO" id="GO:0016787">
    <property type="term" value="F:hydrolase activity"/>
    <property type="evidence" value="ECO:0007669"/>
    <property type="project" value="UniProtKB-KW"/>
</dbReference>
<dbReference type="PANTHER" id="PTHR43798:SF31">
    <property type="entry name" value="AB HYDROLASE SUPERFAMILY PROTEIN YCLE"/>
    <property type="match status" value="1"/>
</dbReference>
<dbReference type="Pfam" id="PF00561">
    <property type="entry name" value="Abhydrolase_1"/>
    <property type="match status" value="2"/>
</dbReference>
<name>A0A4R1XCN3_ACICA</name>